<dbReference type="SUPFAM" id="SSF55961">
    <property type="entry name" value="Bet v1-like"/>
    <property type="match status" value="1"/>
</dbReference>
<dbReference type="InterPro" id="IPR005031">
    <property type="entry name" value="COQ10_START"/>
</dbReference>
<dbReference type="PANTHER" id="PTHR12901">
    <property type="entry name" value="SPERM PROTEIN HOMOLOG"/>
    <property type="match status" value="1"/>
</dbReference>
<dbReference type="InterPro" id="IPR023393">
    <property type="entry name" value="START-like_dom_sf"/>
</dbReference>
<dbReference type="PATRIC" id="fig|1280952.3.peg.3432"/>
<dbReference type="InterPro" id="IPR044996">
    <property type="entry name" value="COQ10-like"/>
</dbReference>
<reference evidence="3 4" key="1">
    <citation type="journal article" date="2014" name="Antonie Van Leeuwenhoek">
        <title>Hyphomonas beringensis sp. nov. and Hyphomonas chukchiensis sp. nov., isolated from surface seawater of the Bering Sea and Chukchi Sea.</title>
        <authorList>
            <person name="Li C."/>
            <person name="Lai Q."/>
            <person name="Li G."/>
            <person name="Dong C."/>
            <person name="Wang J."/>
            <person name="Liao Y."/>
            <person name="Shao Z."/>
        </authorList>
    </citation>
    <scope>NUCLEOTIDE SEQUENCE [LARGE SCALE GENOMIC DNA]</scope>
    <source>
        <strain evidence="3 4">VP2</strain>
    </source>
</reference>
<evidence type="ECO:0000313" key="3">
    <source>
        <dbReference type="EMBL" id="KCZ83287.1"/>
    </source>
</evidence>
<comment type="caution">
    <text evidence="3">The sequence shown here is derived from an EMBL/GenBank/DDBJ whole genome shotgun (WGS) entry which is preliminary data.</text>
</comment>
<dbReference type="GO" id="GO:0045333">
    <property type="term" value="P:cellular respiration"/>
    <property type="evidence" value="ECO:0007669"/>
    <property type="project" value="InterPro"/>
</dbReference>
<protein>
    <submittedName>
        <fullName evidence="3">Cyclase/dehydrase family protein</fullName>
    </submittedName>
</protein>
<dbReference type="EMBL" id="ARYJ01000020">
    <property type="protein sequence ID" value="KCZ83287.1"/>
    <property type="molecule type" value="Genomic_DNA"/>
</dbReference>
<name>A0A059F6K9_9PROT</name>
<dbReference type="STRING" id="1280952.HJA_17168"/>
<dbReference type="RefSeq" id="WP_035584871.1">
    <property type="nucleotide sequence ID" value="NZ_ARYJ01000020.1"/>
</dbReference>
<evidence type="ECO:0000259" key="2">
    <source>
        <dbReference type="Pfam" id="PF03364"/>
    </source>
</evidence>
<dbReference type="Gene3D" id="3.30.530.20">
    <property type="match status" value="1"/>
</dbReference>
<dbReference type="PANTHER" id="PTHR12901:SF10">
    <property type="entry name" value="COENZYME Q-BINDING PROTEIN COQ10, MITOCHONDRIAL"/>
    <property type="match status" value="1"/>
</dbReference>
<proteinExistence type="inferred from homology"/>
<dbReference type="Pfam" id="PF03364">
    <property type="entry name" value="Polyketide_cyc"/>
    <property type="match status" value="1"/>
</dbReference>
<comment type="similarity">
    <text evidence="1">Belongs to the ribosome association toxin RatA family.</text>
</comment>
<dbReference type="AlphaFoldDB" id="A0A059F6K9"/>
<dbReference type="eggNOG" id="COG2867">
    <property type="taxonomic scope" value="Bacteria"/>
</dbReference>
<organism evidence="3 4">
    <name type="scientific">Hyphomonas jannaschiana VP2</name>
    <dbReference type="NCBI Taxonomy" id="1280952"/>
    <lineage>
        <taxon>Bacteria</taxon>
        <taxon>Pseudomonadati</taxon>
        <taxon>Pseudomonadota</taxon>
        <taxon>Alphaproteobacteria</taxon>
        <taxon>Hyphomonadales</taxon>
        <taxon>Hyphomonadaceae</taxon>
        <taxon>Hyphomonas</taxon>
    </lineage>
</organism>
<keyword evidence="4" id="KW-1185">Reference proteome</keyword>
<dbReference type="OrthoDB" id="9804759at2"/>
<accession>A0A059F6K9</accession>
<evidence type="ECO:0000256" key="1">
    <source>
        <dbReference type="ARBA" id="ARBA00008918"/>
    </source>
</evidence>
<evidence type="ECO:0000313" key="4">
    <source>
        <dbReference type="Proteomes" id="UP000024816"/>
    </source>
</evidence>
<dbReference type="CDD" id="cd07813">
    <property type="entry name" value="COQ10p_like"/>
    <property type="match status" value="1"/>
</dbReference>
<dbReference type="GO" id="GO:0048039">
    <property type="term" value="F:ubiquinone binding"/>
    <property type="evidence" value="ECO:0007669"/>
    <property type="project" value="InterPro"/>
</dbReference>
<dbReference type="Proteomes" id="UP000024816">
    <property type="component" value="Unassembled WGS sequence"/>
</dbReference>
<sequence>MARFSKSVRLPYTPEQCFDLVSDIRRYPDFIKWITAMRVTEEVALGDGASSCLGDAVIGFKGFTERFSTRVTKTPSDGNVIASLVKGPFRRLRAEWQITPQDKGTDVRLEIDYDFKNPFIGMLAAANHDLAVSKILQAFLDEGRRRFGAVSGATPGA</sequence>
<feature type="domain" description="Coenzyme Q-binding protein COQ10 START" evidence="2">
    <location>
        <begin position="10"/>
        <end position="139"/>
    </location>
</feature>
<gene>
    <name evidence="3" type="ORF">HJA_17168</name>
</gene>